<organism evidence="1">
    <name type="scientific">Chromera velia CCMP2878</name>
    <dbReference type="NCBI Taxonomy" id="1169474"/>
    <lineage>
        <taxon>Eukaryota</taxon>
        <taxon>Sar</taxon>
        <taxon>Alveolata</taxon>
        <taxon>Colpodellida</taxon>
        <taxon>Chromeraceae</taxon>
        <taxon>Chromera</taxon>
    </lineage>
</organism>
<protein>
    <submittedName>
        <fullName evidence="1">Uncharacterized protein</fullName>
    </submittedName>
</protein>
<gene>
    <name evidence="1" type="ORF">Cvel_26210</name>
</gene>
<proteinExistence type="predicted"/>
<dbReference type="AlphaFoldDB" id="A0A0G4HCK2"/>
<dbReference type="VEuPathDB" id="CryptoDB:Cvel_26210"/>
<reference evidence="1" key="1">
    <citation type="submission" date="2014-11" db="EMBL/GenBank/DDBJ databases">
        <authorList>
            <person name="Otto D Thomas"/>
            <person name="Naeem Raeece"/>
        </authorList>
    </citation>
    <scope>NUCLEOTIDE SEQUENCE</scope>
</reference>
<name>A0A0G4HCK2_9ALVE</name>
<accession>A0A0G4HCK2</accession>
<sequence>MLMVEERCRRVVSATESKSDTETALLDCFKMAARSGLVRLVRFAVESPVWIWPGCLPSMAVESVLTAAVEGKQLEILRLTEGVCKNRFGLSASIFSRVVLRASAEFGFLEGLEKEFDRGGDGDGGRQVSALKERLCADAAKGGQLETLRVLREKRKCGWGKEVVERASVMGHCQIVRYAALQGCPFLATETLANLAFACAVARSERQESEILGTFRWVFATVAAVRDGERGRARTSSSSSRSPANAIDPRGGLELTQVWATAAHWGADMILHWAAEQPEDVVPPESLFSASVRERAKRGRKKEIADWLLEMSKKRGQRVIERDDERIEHEGE</sequence>
<dbReference type="EMBL" id="CDMZ01002298">
    <property type="protein sequence ID" value="CEM41729.1"/>
    <property type="molecule type" value="Genomic_DNA"/>
</dbReference>
<evidence type="ECO:0000313" key="1">
    <source>
        <dbReference type="EMBL" id="CEM41729.1"/>
    </source>
</evidence>